<accession>A0A9P6ZGQ2</accession>
<keyword evidence="2" id="KW-1185">Reference proteome</keyword>
<dbReference type="OrthoDB" id="2656072at2759"/>
<reference evidence="1" key="1">
    <citation type="journal article" date="2020" name="New Phytol.">
        <title>Comparative genomics reveals dynamic genome evolution in host specialist ectomycorrhizal fungi.</title>
        <authorList>
            <person name="Lofgren L.A."/>
            <person name="Nguyen N.H."/>
            <person name="Vilgalys R."/>
            <person name="Ruytinx J."/>
            <person name="Liao H.L."/>
            <person name="Branco S."/>
            <person name="Kuo A."/>
            <person name="LaButti K."/>
            <person name="Lipzen A."/>
            <person name="Andreopoulos W."/>
            <person name="Pangilinan J."/>
            <person name="Riley R."/>
            <person name="Hundley H."/>
            <person name="Na H."/>
            <person name="Barry K."/>
            <person name="Grigoriev I.V."/>
            <person name="Stajich J.E."/>
            <person name="Kennedy P.G."/>
        </authorList>
    </citation>
    <scope>NUCLEOTIDE SEQUENCE</scope>
    <source>
        <strain evidence="1">DOB743</strain>
    </source>
</reference>
<evidence type="ECO:0000313" key="2">
    <source>
        <dbReference type="Proteomes" id="UP000714275"/>
    </source>
</evidence>
<protein>
    <submittedName>
        <fullName evidence="1">Uncharacterized protein</fullName>
    </submittedName>
</protein>
<dbReference type="EMBL" id="JABBWD010000127">
    <property type="protein sequence ID" value="KAG1764379.1"/>
    <property type="molecule type" value="Genomic_DNA"/>
</dbReference>
<proteinExistence type="predicted"/>
<organism evidence="1 2">
    <name type="scientific">Suillus placidus</name>
    <dbReference type="NCBI Taxonomy" id="48579"/>
    <lineage>
        <taxon>Eukaryota</taxon>
        <taxon>Fungi</taxon>
        <taxon>Dikarya</taxon>
        <taxon>Basidiomycota</taxon>
        <taxon>Agaricomycotina</taxon>
        <taxon>Agaricomycetes</taxon>
        <taxon>Agaricomycetidae</taxon>
        <taxon>Boletales</taxon>
        <taxon>Suillineae</taxon>
        <taxon>Suillaceae</taxon>
        <taxon>Suillus</taxon>
    </lineage>
</organism>
<evidence type="ECO:0000313" key="1">
    <source>
        <dbReference type="EMBL" id="KAG1764379.1"/>
    </source>
</evidence>
<name>A0A9P6ZGQ2_9AGAM</name>
<dbReference type="AlphaFoldDB" id="A0A9P6ZGQ2"/>
<gene>
    <name evidence="1" type="ORF">EV702DRAFT_1205042</name>
</gene>
<sequence>MPRGSTAFKVTGLSKSIISHNFQGHNRQTKVLVAGKQQHRRMAADTSCQAEIQEMSAEDRDTVETMIADHGMDFEELPYAPPPGEEGFDMSHTGGEHEAFEGLAHQVADIGGYRYIDPRIRGDRTEDQTSHWNLQIDRLVDAYLDYRA</sequence>
<comment type="caution">
    <text evidence="1">The sequence shown here is derived from an EMBL/GenBank/DDBJ whole genome shotgun (WGS) entry which is preliminary data.</text>
</comment>
<dbReference type="Proteomes" id="UP000714275">
    <property type="component" value="Unassembled WGS sequence"/>
</dbReference>